<dbReference type="EMBL" id="AOGY02000089">
    <property type="protein sequence ID" value="EMY67761.1"/>
    <property type="molecule type" value="Genomic_DNA"/>
</dbReference>
<name>N1W7B9_9LEPT</name>
<reference evidence="1 2" key="1">
    <citation type="submission" date="2013-03" db="EMBL/GenBank/DDBJ databases">
        <authorList>
            <person name="Harkins D.M."/>
            <person name="Durkin A.S."/>
            <person name="Brinkac L.M."/>
            <person name="Haft D.H."/>
            <person name="Selengut J.D."/>
            <person name="Sanka R."/>
            <person name="DePew J."/>
            <person name="Purushe J."/>
            <person name="Galloway R.L."/>
            <person name="Vinetz J.M."/>
            <person name="Sutton G.G."/>
            <person name="Nierman W.C."/>
            <person name="Fouts D.E."/>
        </authorList>
    </citation>
    <scope>NUCLEOTIDE SEQUENCE [LARGE SCALE GENOMIC DNA]</scope>
    <source>
        <strain evidence="1 2">Waz Holland</strain>
    </source>
</reference>
<dbReference type="Proteomes" id="UP000012227">
    <property type="component" value="Unassembled WGS sequence"/>
</dbReference>
<dbReference type="AlphaFoldDB" id="N1W7B9"/>
<proteinExistence type="predicted"/>
<sequence length="51" mass="6129">MKRLMKWKNIFRFISSSITIKKSHQGRNMDGRTPYQVFLDGIRKSVKKEDQ</sequence>
<organism evidence="1 2">
    <name type="scientific">Leptospira vanthielii serovar Holland str. Waz Holland = ATCC 700522</name>
    <dbReference type="NCBI Taxonomy" id="1218591"/>
    <lineage>
        <taxon>Bacteria</taxon>
        <taxon>Pseudomonadati</taxon>
        <taxon>Spirochaetota</taxon>
        <taxon>Spirochaetia</taxon>
        <taxon>Leptospirales</taxon>
        <taxon>Leptospiraceae</taxon>
        <taxon>Leptospira</taxon>
    </lineage>
</organism>
<evidence type="ECO:0000313" key="1">
    <source>
        <dbReference type="EMBL" id="EMY67761.1"/>
    </source>
</evidence>
<accession>N1W7B9</accession>
<comment type="caution">
    <text evidence="1">The sequence shown here is derived from an EMBL/GenBank/DDBJ whole genome shotgun (WGS) entry which is preliminary data.</text>
</comment>
<protein>
    <submittedName>
        <fullName evidence="1">Uncharacterized protein</fullName>
    </submittedName>
</protein>
<gene>
    <name evidence="1" type="ORF">LEP1GSC199_0015</name>
</gene>
<evidence type="ECO:0000313" key="2">
    <source>
        <dbReference type="Proteomes" id="UP000012227"/>
    </source>
</evidence>